<dbReference type="AlphaFoldDB" id="A0A382FIQ1"/>
<dbReference type="EMBL" id="UINC01049836">
    <property type="protein sequence ID" value="SVB62083.1"/>
    <property type="molecule type" value="Genomic_DNA"/>
</dbReference>
<accession>A0A382FIQ1</accession>
<feature type="domain" description="Pyrrolo-quinoline quinone repeat" evidence="2">
    <location>
        <begin position="164"/>
        <end position="299"/>
    </location>
</feature>
<reference evidence="3" key="1">
    <citation type="submission" date="2018-05" db="EMBL/GenBank/DDBJ databases">
        <authorList>
            <person name="Lanie J.A."/>
            <person name="Ng W.-L."/>
            <person name="Kazmierczak K.M."/>
            <person name="Andrzejewski T.M."/>
            <person name="Davidsen T.M."/>
            <person name="Wayne K.J."/>
            <person name="Tettelin H."/>
            <person name="Glass J.I."/>
            <person name="Rusch D."/>
            <person name="Podicherti R."/>
            <person name="Tsui H.-C.T."/>
            <person name="Winkler M.E."/>
        </authorList>
    </citation>
    <scope>NUCLEOTIDE SEQUENCE</scope>
</reference>
<dbReference type="InterPro" id="IPR015943">
    <property type="entry name" value="WD40/YVTN_repeat-like_dom_sf"/>
</dbReference>
<dbReference type="PANTHER" id="PTHR34512:SF30">
    <property type="entry name" value="OUTER MEMBRANE PROTEIN ASSEMBLY FACTOR BAMB"/>
    <property type="match status" value="1"/>
</dbReference>
<dbReference type="SMART" id="SM00564">
    <property type="entry name" value="PQQ"/>
    <property type="match status" value="4"/>
</dbReference>
<dbReference type="InterPro" id="IPR018391">
    <property type="entry name" value="PQQ_b-propeller_rpt"/>
</dbReference>
<keyword evidence="1" id="KW-0812">Transmembrane</keyword>
<dbReference type="InterPro" id="IPR002372">
    <property type="entry name" value="PQQ_rpt_dom"/>
</dbReference>
<dbReference type="Pfam" id="PF13360">
    <property type="entry name" value="PQQ_2"/>
    <property type="match status" value="1"/>
</dbReference>
<protein>
    <recommendedName>
        <fullName evidence="2">Pyrrolo-quinoline quinone repeat domain-containing protein</fullName>
    </recommendedName>
</protein>
<proteinExistence type="predicted"/>
<keyword evidence="1" id="KW-1133">Transmembrane helix</keyword>
<evidence type="ECO:0000256" key="1">
    <source>
        <dbReference type="SAM" id="Phobius"/>
    </source>
</evidence>
<name>A0A382FIQ1_9ZZZZ</name>
<gene>
    <name evidence="3" type="ORF">METZ01_LOCUS214937</name>
</gene>
<feature type="non-terminal residue" evidence="3">
    <location>
        <position position="309"/>
    </location>
</feature>
<dbReference type="Gene3D" id="2.130.10.10">
    <property type="entry name" value="YVTN repeat-like/Quinoprotein amine dehydrogenase"/>
    <property type="match status" value="1"/>
</dbReference>
<dbReference type="PANTHER" id="PTHR34512">
    <property type="entry name" value="CELL SURFACE PROTEIN"/>
    <property type="match status" value="1"/>
</dbReference>
<evidence type="ECO:0000259" key="2">
    <source>
        <dbReference type="Pfam" id="PF13360"/>
    </source>
</evidence>
<dbReference type="InterPro" id="IPR011047">
    <property type="entry name" value="Quinoprotein_ADH-like_sf"/>
</dbReference>
<keyword evidence="1" id="KW-0472">Membrane</keyword>
<organism evidence="3">
    <name type="scientific">marine metagenome</name>
    <dbReference type="NCBI Taxonomy" id="408172"/>
    <lineage>
        <taxon>unclassified sequences</taxon>
        <taxon>metagenomes</taxon>
        <taxon>ecological metagenomes</taxon>
    </lineage>
</organism>
<feature type="transmembrane region" description="Helical" evidence="1">
    <location>
        <begin position="57"/>
        <end position="78"/>
    </location>
</feature>
<evidence type="ECO:0000313" key="3">
    <source>
        <dbReference type="EMBL" id="SVB62083.1"/>
    </source>
</evidence>
<dbReference type="SUPFAM" id="SSF50998">
    <property type="entry name" value="Quinoprotein alcohol dehydrogenase-like"/>
    <property type="match status" value="1"/>
</dbReference>
<sequence length="309" mass="34396">MEQIECRVCGIFNYGGKVFCTKCRSRLPSDVEHMAQAENPNDFHVLRNFIPGHSTKYLRVTLLVLIICTGIALLFRLAGFEVFDPRFESELPASISPTNDTAWRNIHRDSKHSGFTQADFSNIQSAVQWSVDTESHEFTSPIVFDGIVYIGTYTGRLMALDLLSGSVVWEMATGSPIDSAPAMNESKVIVASREGTIFCLDRSTGYVHWKYSTDSPIYAPLTVHNEWVFAGGLDGHIYALDIETGDKLWRYDGSGSLVSGIAVDGRVVVVSYNDNYLRILDRNDGKFRFKYFNTAGNEGASIADGKIFL</sequence>